<accession>A0A2H0V828</accession>
<evidence type="ECO:0000256" key="1">
    <source>
        <dbReference type="SAM" id="Phobius"/>
    </source>
</evidence>
<sequence>MKKKILVIAGLFVVLFSSLAWGVHAQNVDDAIQGLDNSAGRVNAFNTQVKEQFDTNFLSTKAGQIIGLILSFIGVLFLGLMIYAGILWMTSSGNEQTVATAKDLIINAVIGIIIVFAAYALTSFLGRELLLK</sequence>
<evidence type="ECO:0000313" key="3">
    <source>
        <dbReference type="EMBL" id="PIR95264.1"/>
    </source>
</evidence>
<feature type="signal peptide" evidence="2">
    <location>
        <begin position="1"/>
        <end position="25"/>
    </location>
</feature>
<evidence type="ECO:0000256" key="2">
    <source>
        <dbReference type="SAM" id="SignalP"/>
    </source>
</evidence>
<evidence type="ECO:0008006" key="5">
    <source>
        <dbReference type="Google" id="ProtNLM"/>
    </source>
</evidence>
<dbReference type="InterPro" id="IPR043993">
    <property type="entry name" value="T4SS_pilin"/>
</dbReference>
<reference evidence="4" key="1">
    <citation type="submission" date="2017-09" db="EMBL/GenBank/DDBJ databases">
        <title>Depth-based differentiation of microbial function through sediment-hosted aquifers and enrichment of novel symbionts in the deep terrestrial subsurface.</title>
        <authorList>
            <person name="Probst A.J."/>
            <person name="Ladd B."/>
            <person name="Jarett J.K."/>
            <person name="Geller-Mcgrath D.E."/>
            <person name="Sieber C.M.K."/>
            <person name="Emerson J.B."/>
            <person name="Anantharaman K."/>
            <person name="Thomas B.C."/>
            <person name="Malmstrom R."/>
            <person name="Stieglmeier M."/>
            <person name="Klingl A."/>
            <person name="Woyke T."/>
            <person name="Ryan C.M."/>
            <person name="Banfield J.F."/>
        </authorList>
    </citation>
    <scope>NUCLEOTIDE SEQUENCE [LARGE SCALE GENOMIC DNA]</scope>
</reference>
<proteinExistence type="predicted"/>
<keyword evidence="1" id="KW-1133">Transmembrane helix</keyword>
<keyword evidence="1" id="KW-0812">Transmembrane</keyword>
<keyword evidence="1" id="KW-0472">Membrane</keyword>
<gene>
    <name evidence="3" type="ORF">COT93_03360</name>
</gene>
<feature type="transmembrane region" description="Helical" evidence="1">
    <location>
        <begin position="62"/>
        <end position="83"/>
    </location>
</feature>
<feature type="chain" id="PRO_5013883811" description="MotA/TolQ/ExbB proton channel domain-containing protein" evidence="2">
    <location>
        <begin position="26"/>
        <end position="132"/>
    </location>
</feature>
<dbReference type="Proteomes" id="UP000229972">
    <property type="component" value="Unassembled WGS sequence"/>
</dbReference>
<organism evidence="3 4">
    <name type="scientific">Candidatus Falkowbacteria bacterium CG10_big_fil_rev_8_21_14_0_10_37_18</name>
    <dbReference type="NCBI Taxonomy" id="1974562"/>
    <lineage>
        <taxon>Bacteria</taxon>
        <taxon>Candidatus Falkowiibacteriota</taxon>
    </lineage>
</organism>
<keyword evidence="2" id="KW-0732">Signal</keyword>
<dbReference type="AlphaFoldDB" id="A0A2H0V828"/>
<comment type="caution">
    <text evidence="3">The sequence shown here is derived from an EMBL/GenBank/DDBJ whole genome shotgun (WGS) entry which is preliminary data.</text>
</comment>
<evidence type="ECO:0000313" key="4">
    <source>
        <dbReference type="Proteomes" id="UP000229972"/>
    </source>
</evidence>
<feature type="transmembrane region" description="Helical" evidence="1">
    <location>
        <begin position="104"/>
        <end position="126"/>
    </location>
</feature>
<name>A0A2H0V828_9BACT</name>
<dbReference type="EMBL" id="PFAL01000031">
    <property type="protein sequence ID" value="PIR95264.1"/>
    <property type="molecule type" value="Genomic_DNA"/>
</dbReference>
<dbReference type="Pfam" id="PF18895">
    <property type="entry name" value="T4SS_pilin"/>
    <property type="match status" value="1"/>
</dbReference>
<protein>
    <recommendedName>
        <fullName evidence="5">MotA/TolQ/ExbB proton channel domain-containing protein</fullName>
    </recommendedName>
</protein>